<dbReference type="InterPro" id="IPR016987">
    <property type="entry name" value="UCP023238"/>
</dbReference>
<feature type="signal peptide" evidence="1">
    <location>
        <begin position="1"/>
        <end position="27"/>
    </location>
</feature>
<evidence type="ECO:0000313" key="2">
    <source>
        <dbReference type="EMBL" id="AYV47032.1"/>
    </source>
</evidence>
<reference evidence="3 4" key="1">
    <citation type="submission" date="2017-12" db="EMBL/GenBank/DDBJ databases">
        <title>The genome sequence of Caulobacter flavus CGMCC1 15093.</title>
        <authorList>
            <person name="Gao J."/>
            <person name="Mao X."/>
            <person name="Sun J."/>
        </authorList>
    </citation>
    <scope>NUCLEOTIDE SEQUENCE [LARGE SCALE GENOMIC DNA]</scope>
    <source>
        <strain evidence="3 4">CGMCC1 15093</strain>
    </source>
</reference>
<dbReference type="Proteomes" id="UP000281192">
    <property type="component" value="Chromosome"/>
</dbReference>
<keyword evidence="5" id="KW-1185">Reference proteome</keyword>
<organism evidence="3 4">
    <name type="scientific">Caulobacter flavus</name>
    <dbReference type="NCBI Taxonomy" id="1679497"/>
    <lineage>
        <taxon>Bacteria</taxon>
        <taxon>Pseudomonadati</taxon>
        <taxon>Pseudomonadota</taxon>
        <taxon>Alphaproteobacteria</taxon>
        <taxon>Caulobacterales</taxon>
        <taxon>Caulobacteraceae</taxon>
        <taxon>Caulobacter</taxon>
    </lineage>
</organism>
<protein>
    <submittedName>
        <fullName evidence="3">Uncharacterized protein</fullName>
    </submittedName>
</protein>
<dbReference type="PIRSF" id="PIRSF032038">
    <property type="entry name" value="UCP023238"/>
    <property type="match status" value="1"/>
</dbReference>
<proteinExistence type="predicted"/>
<evidence type="ECO:0000313" key="5">
    <source>
        <dbReference type="Proteomes" id="UP000281192"/>
    </source>
</evidence>
<reference evidence="2 5" key="2">
    <citation type="submission" date="2018-01" db="EMBL/GenBank/DDBJ databases">
        <title>Complete genome sequence of Caulobacter flavus RHGG3.</title>
        <authorList>
            <person name="Yang E."/>
        </authorList>
    </citation>
    <scope>NUCLEOTIDE SEQUENCE [LARGE SCALE GENOMIC DNA]</scope>
    <source>
        <strain evidence="2 5">RHGG3</strain>
    </source>
</reference>
<name>A0A2N5CMU6_9CAUL</name>
<dbReference type="Proteomes" id="UP000234483">
    <property type="component" value="Unassembled WGS sequence"/>
</dbReference>
<evidence type="ECO:0000313" key="3">
    <source>
        <dbReference type="EMBL" id="PLR07451.1"/>
    </source>
</evidence>
<evidence type="ECO:0000256" key="1">
    <source>
        <dbReference type="SAM" id="SignalP"/>
    </source>
</evidence>
<dbReference type="OrthoDB" id="7596780at2"/>
<dbReference type="EMBL" id="CP026100">
    <property type="protein sequence ID" value="AYV47032.1"/>
    <property type="molecule type" value="Genomic_DNA"/>
</dbReference>
<dbReference type="EMBL" id="PJRQ01000045">
    <property type="protein sequence ID" value="PLR07451.1"/>
    <property type="molecule type" value="Genomic_DNA"/>
</dbReference>
<dbReference type="KEGG" id="cfh:C1707_12600"/>
<sequence>MRSPQPLLALLAAAALSSAALPAAASAASPTALDAVTACRAITDATARLACYDKAAGELVAADAAGDIVVLDRQGVESAKREAFGFNLPKLDLFGGKGEKPAALDRVEGVAKQAWQNGTGGWTIVLEDGAKWDQVGRDPVRRAPKPGSKIAIRKASMGSFFLNIDGQTAIRARRLD</sequence>
<feature type="chain" id="PRO_5044577674" evidence="1">
    <location>
        <begin position="28"/>
        <end position="176"/>
    </location>
</feature>
<gene>
    <name evidence="2" type="ORF">C1707_12600</name>
    <name evidence="3" type="ORF">CFHF_22750</name>
</gene>
<dbReference type="RefSeq" id="WP_101715217.1">
    <property type="nucleotide sequence ID" value="NZ_CP026100.1"/>
</dbReference>
<keyword evidence="1" id="KW-0732">Signal</keyword>
<evidence type="ECO:0000313" key="4">
    <source>
        <dbReference type="Proteomes" id="UP000234483"/>
    </source>
</evidence>
<dbReference type="AlphaFoldDB" id="A0A2N5CMU6"/>
<accession>A0A2N5CMU6</accession>